<protein>
    <submittedName>
        <fullName evidence="2">Uncharacterized protein</fullName>
    </submittedName>
</protein>
<keyword evidence="1" id="KW-0472">Membrane</keyword>
<dbReference type="EMBL" id="CP073115">
    <property type="protein sequence ID" value="UTG70719.1"/>
    <property type="molecule type" value="Genomic_DNA"/>
</dbReference>
<dbReference type="AlphaFoldDB" id="A0A9X9HVQ4"/>
<keyword evidence="1" id="KW-0812">Transmembrane</keyword>
<accession>A0A9X9HVQ4</accession>
<feature type="transmembrane region" description="Helical" evidence="1">
    <location>
        <begin position="86"/>
        <end position="108"/>
    </location>
</feature>
<dbReference type="Proteomes" id="UP001057296">
    <property type="component" value="Chromosome"/>
</dbReference>
<proteinExistence type="predicted"/>
<feature type="transmembrane region" description="Helical" evidence="1">
    <location>
        <begin position="174"/>
        <end position="191"/>
    </location>
</feature>
<evidence type="ECO:0000256" key="1">
    <source>
        <dbReference type="SAM" id="Phobius"/>
    </source>
</evidence>
<reference evidence="2" key="1">
    <citation type="submission" date="2021-04" db="EMBL/GenBank/DDBJ databases">
        <title>Characterizing Neisseria spp. as novel respiratory pathobionts in bronchiectasis.</title>
        <authorList>
            <person name="Li L."/>
            <person name="Mac Aogain M."/>
            <person name="Xu T."/>
            <person name="Jaggi T.K."/>
            <person name="Chan L.Y."/>
            <person name="Keir H.R."/>
            <person name="Dicker A.J."/>
            <person name="Qu J."/>
            <person name="Liu Y."/>
            <person name="Chen H.S."/>
            <person name="Koh M.S."/>
            <person name="Ong T.H."/>
            <person name="Lim A.Y.H."/>
            <person name="Abisheganaden J."/>
            <person name="Low T.B."/>
            <person name="Oliver B.G."/>
            <person name="Tan N.S."/>
            <person name="Fang M."/>
            <person name="Chalmers J.D."/>
            <person name="Chotirmall S.H."/>
        </authorList>
    </citation>
    <scope>NUCLEOTIDE SEQUENCE</scope>
    <source>
        <strain evidence="2">TT0077</strain>
    </source>
</reference>
<gene>
    <name evidence="2" type="ORF">KCG54_05315</name>
</gene>
<name>A0A9X9HVQ4_NEISU</name>
<evidence type="ECO:0000313" key="2">
    <source>
        <dbReference type="EMBL" id="UTG70719.1"/>
    </source>
</evidence>
<feature type="transmembrane region" description="Helical" evidence="1">
    <location>
        <begin position="55"/>
        <end position="74"/>
    </location>
</feature>
<feature type="transmembrane region" description="Helical" evidence="1">
    <location>
        <begin position="21"/>
        <end position="43"/>
    </location>
</feature>
<evidence type="ECO:0000313" key="3">
    <source>
        <dbReference type="Proteomes" id="UP001057296"/>
    </source>
</evidence>
<dbReference type="RefSeq" id="WP_107145294.1">
    <property type="nucleotide sequence ID" value="NZ_CP073115.1"/>
</dbReference>
<sequence>MKERHDFSLLKADYRPLRDLGRFYLIKMGLFAFVLQELGVSVLSPSDWGVGKQAIAGLLLTILIFVYLLIFYYIRKLLSSNPLSQMFFQSVFLNIGIFIHFFSIPYIISAYLKGTELFNYYLYGLAIMFFLAFLYVIQLDCKQLIDNSLKYKKSGSTIFFAPDSVFWPLSKLQLFIYTPFIVGISFMFYGFSLRSGAKAEYFMTSGMIIFSVLLLYTEFCYFWVWVKYRLIKMSDKK</sequence>
<keyword evidence="1" id="KW-1133">Transmembrane helix</keyword>
<feature type="transmembrane region" description="Helical" evidence="1">
    <location>
        <begin position="203"/>
        <end position="226"/>
    </location>
</feature>
<feature type="transmembrane region" description="Helical" evidence="1">
    <location>
        <begin position="120"/>
        <end position="137"/>
    </location>
</feature>
<organism evidence="2 3">
    <name type="scientific">Neisseria subflava</name>
    <dbReference type="NCBI Taxonomy" id="28449"/>
    <lineage>
        <taxon>Bacteria</taxon>
        <taxon>Pseudomonadati</taxon>
        <taxon>Pseudomonadota</taxon>
        <taxon>Betaproteobacteria</taxon>
        <taxon>Neisseriales</taxon>
        <taxon>Neisseriaceae</taxon>
        <taxon>Neisseria</taxon>
    </lineage>
</organism>